<dbReference type="Pfam" id="PF15919">
    <property type="entry name" value="HicB_lk_antitox"/>
    <property type="match status" value="1"/>
</dbReference>
<reference evidence="2 3" key="1">
    <citation type="submission" date="2017-04" db="EMBL/GenBank/DDBJ databases">
        <authorList>
            <person name="Afonso C.L."/>
            <person name="Miller P.J."/>
            <person name="Scott M.A."/>
            <person name="Spackman E."/>
            <person name="Goraichik I."/>
            <person name="Dimitrov K.M."/>
            <person name="Suarez D.L."/>
            <person name="Swayne D.E."/>
        </authorList>
    </citation>
    <scope>NUCLEOTIDE SEQUENCE [LARGE SCALE GENOMIC DNA]</scope>
    <source>
        <strain evidence="2 3">DSM 3385</strain>
    </source>
</reference>
<dbReference type="SUPFAM" id="SSF47598">
    <property type="entry name" value="Ribbon-helix-helix"/>
    <property type="match status" value="1"/>
</dbReference>
<feature type="domain" description="HicB-like antitoxin of toxin-antitoxin system" evidence="1">
    <location>
        <begin position="5"/>
        <end position="44"/>
    </location>
</feature>
<dbReference type="InterPro" id="IPR010985">
    <property type="entry name" value="Ribbon_hlx_hlx"/>
</dbReference>
<dbReference type="InterPro" id="IPR013321">
    <property type="entry name" value="Arc_rbn_hlx_hlx"/>
</dbReference>
<dbReference type="Gene3D" id="1.10.1220.10">
    <property type="entry name" value="Met repressor-like"/>
    <property type="match status" value="1"/>
</dbReference>
<evidence type="ECO:0000259" key="1">
    <source>
        <dbReference type="Pfam" id="PF15919"/>
    </source>
</evidence>
<dbReference type="STRING" id="1121400.SAMN02746065_110121"/>
<name>A0A1W2C3N7_9BACT</name>
<evidence type="ECO:0000313" key="3">
    <source>
        <dbReference type="Proteomes" id="UP000192418"/>
    </source>
</evidence>
<dbReference type="EMBL" id="FWXY01000010">
    <property type="protein sequence ID" value="SMC79783.1"/>
    <property type="molecule type" value="Genomic_DNA"/>
</dbReference>
<dbReference type="AlphaFoldDB" id="A0A1W2C3N7"/>
<evidence type="ECO:0000313" key="2">
    <source>
        <dbReference type="EMBL" id="SMC79783.1"/>
    </source>
</evidence>
<proteinExistence type="predicted"/>
<protein>
    <submittedName>
        <fullName evidence="2">HicB_like antitoxin of toxin-antitoxin system</fullName>
    </submittedName>
</protein>
<sequence length="51" mass="5868">MINTFLSKKTIRVNITMPEYKLIMIDKAAKDHGLSRSAFLMQAAERMAMHN</sequence>
<keyword evidence="3" id="KW-1185">Reference proteome</keyword>
<dbReference type="Proteomes" id="UP000192418">
    <property type="component" value="Unassembled WGS sequence"/>
</dbReference>
<dbReference type="RefSeq" id="WP_170923795.1">
    <property type="nucleotide sequence ID" value="NZ_FWXY01000010.1"/>
</dbReference>
<organism evidence="2 3">
    <name type="scientific">Desulfocicer vacuolatum DSM 3385</name>
    <dbReference type="NCBI Taxonomy" id="1121400"/>
    <lineage>
        <taxon>Bacteria</taxon>
        <taxon>Pseudomonadati</taxon>
        <taxon>Thermodesulfobacteriota</taxon>
        <taxon>Desulfobacteria</taxon>
        <taxon>Desulfobacterales</taxon>
        <taxon>Desulfobacteraceae</taxon>
        <taxon>Desulfocicer</taxon>
    </lineage>
</organism>
<dbReference type="InterPro" id="IPR031807">
    <property type="entry name" value="HicB-like"/>
</dbReference>
<gene>
    <name evidence="2" type="ORF">SAMN02746065_110121</name>
</gene>
<dbReference type="GO" id="GO:0006355">
    <property type="term" value="P:regulation of DNA-templated transcription"/>
    <property type="evidence" value="ECO:0007669"/>
    <property type="project" value="InterPro"/>
</dbReference>
<accession>A0A1W2C3N7</accession>